<keyword evidence="6" id="KW-1015">Disulfide bond</keyword>
<dbReference type="GO" id="GO:0004370">
    <property type="term" value="F:glycerol kinase activity"/>
    <property type="evidence" value="ECO:0007669"/>
    <property type="project" value="TreeGrafter"/>
</dbReference>
<keyword evidence="12" id="KW-1185">Reference proteome</keyword>
<accession>A0A1C3JKK4</accession>
<proteinExistence type="inferred from homology"/>
<sequence>MNYFLAVDIGASSGRHLLAHIENEQIVLEEIYRFENKLSSVDGQLCWELDNLFSHILEGLKQCVTIGKIPKSVGIDTWGVDFVLLDNEENIIGNTVSYRDSRTKGVMDDICDQVGHQEIYNKTAIQFMGFNTLYQMKSVGSKEKQQACSFLMIPDYINYLLTGVKANEYTNSTTTQMLNIDTDDWDKDLLEVCGISKDIFTKPQYPGHQLGNLKSSIQEAIGFDCEVVLPASHDTASAFIASVLELEDDGVILSSGTWSLLGTELEKPIVSDISRQSNFTNEGGYDKRFRFLKNIMGLWIVQEVSRILEYRYSYAELANQAREASDFTSVIDVNNERFFVSENMIEEIVDYCKETGQDIPQTTGEVCMCVYRSLAKSYNQYIEELISITGKTVDKVNIIGGGCKNQFLNELIEQETKKEVIVGPVEATGMGNIIVQMLSMGEIAHLKQAKNYIRNSI</sequence>
<dbReference type="GO" id="GO:0006071">
    <property type="term" value="P:glycerol metabolic process"/>
    <property type="evidence" value="ECO:0007669"/>
    <property type="project" value="TreeGrafter"/>
</dbReference>
<feature type="domain" description="Carbohydrate kinase FGGY N-terminal" evidence="9">
    <location>
        <begin position="3"/>
        <end position="239"/>
    </location>
</feature>
<keyword evidence="7" id="KW-0684">Rhamnose metabolism</keyword>
<keyword evidence="5" id="KW-0067">ATP-binding</keyword>
<evidence type="ECO:0000256" key="2">
    <source>
        <dbReference type="ARBA" id="ARBA00022679"/>
    </source>
</evidence>
<dbReference type="GO" id="GO:0019301">
    <property type="term" value="P:rhamnose catabolic process"/>
    <property type="evidence" value="ECO:0007669"/>
    <property type="project" value="UniProtKB-UniRule"/>
</dbReference>
<evidence type="ECO:0000256" key="3">
    <source>
        <dbReference type="ARBA" id="ARBA00022741"/>
    </source>
</evidence>
<name>A0A1C3JKK4_9VIBR</name>
<protein>
    <recommendedName>
        <fullName evidence="8">Rhamnulokinase</fullName>
        <ecNumber evidence="8">2.7.1.5</ecNumber>
    </recommendedName>
</protein>
<evidence type="ECO:0000313" key="11">
    <source>
        <dbReference type="EMBL" id="SBT15721.1"/>
    </source>
</evidence>
<evidence type="ECO:0000256" key="4">
    <source>
        <dbReference type="ARBA" id="ARBA00022777"/>
    </source>
</evidence>
<dbReference type="CDD" id="cd07771">
    <property type="entry name" value="ASKHA_NBD_FGGY_RhaB-like"/>
    <property type="match status" value="1"/>
</dbReference>
<dbReference type="InterPro" id="IPR018484">
    <property type="entry name" value="FGGY_N"/>
</dbReference>
<feature type="domain" description="Carbohydrate kinase FGGY C-terminal" evidence="10">
    <location>
        <begin position="253"/>
        <end position="439"/>
    </location>
</feature>
<dbReference type="EMBL" id="FLQZ01000176">
    <property type="protein sequence ID" value="SBT15721.1"/>
    <property type="molecule type" value="Genomic_DNA"/>
</dbReference>
<evidence type="ECO:0000256" key="8">
    <source>
        <dbReference type="NCBIfam" id="TIGR02627"/>
    </source>
</evidence>
<evidence type="ECO:0000259" key="9">
    <source>
        <dbReference type="Pfam" id="PF00370"/>
    </source>
</evidence>
<dbReference type="Pfam" id="PF02782">
    <property type="entry name" value="FGGY_C"/>
    <property type="match status" value="1"/>
</dbReference>
<dbReference type="GO" id="GO:0008993">
    <property type="term" value="F:rhamnulokinase activity"/>
    <property type="evidence" value="ECO:0007669"/>
    <property type="project" value="UniProtKB-UniRule"/>
</dbReference>
<evidence type="ECO:0000256" key="7">
    <source>
        <dbReference type="ARBA" id="ARBA00023308"/>
    </source>
</evidence>
<dbReference type="EC" id="2.7.1.5" evidence="8"/>
<dbReference type="AlphaFoldDB" id="A0A1C3JKK4"/>
<keyword evidence="3" id="KW-0547">Nucleotide-binding</keyword>
<evidence type="ECO:0000256" key="5">
    <source>
        <dbReference type="ARBA" id="ARBA00022840"/>
    </source>
</evidence>
<evidence type="ECO:0000256" key="1">
    <source>
        <dbReference type="ARBA" id="ARBA00009156"/>
    </source>
</evidence>
<dbReference type="SUPFAM" id="SSF53067">
    <property type="entry name" value="Actin-like ATPase domain"/>
    <property type="match status" value="2"/>
</dbReference>
<dbReference type="GO" id="GO:0005524">
    <property type="term" value="F:ATP binding"/>
    <property type="evidence" value="ECO:0007669"/>
    <property type="project" value="UniProtKB-KW"/>
</dbReference>
<dbReference type="RefSeq" id="WP_065677832.1">
    <property type="nucleotide sequence ID" value="NZ_AP025464.1"/>
</dbReference>
<dbReference type="PANTHER" id="PTHR10196:SF93">
    <property type="entry name" value="L-RHAMNULOKINASE"/>
    <property type="match status" value="1"/>
</dbReference>
<evidence type="ECO:0000259" key="10">
    <source>
        <dbReference type="Pfam" id="PF02782"/>
    </source>
</evidence>
<dbReference type="GO" id="GO:0005829">
    <property type="term" value="C:cytosol"/>
    <property type="evidence" value="ECO:0007669"/>
    <property type="project" value="TreeGrafter"/>
</dbReference>
<dbReference type="InterPro" id="IPR043129">
    <property type="entry name" value="ATPase_NBD"/>
</dbReference>
<dbReference type="Pfam" id="PF00370">
    <property type="entry name" value="FGGY_N"/>
    <property type="match status" value="1"/>
</dbReference>
<evidence type="ECO:0000313" key="12">
    <source>
        <dbReference type="Proteomes" id="UP000092819"/>
    </source>
</evidence>
<dbReference type="InterPro" id="IPR013449">
    <property type="entry name" value="Rhamnulokinase"/>
</dbReference>
<dbReference type="Proteomes" id="UP000092819">
    <property type="component" value="Unassembled WGS sequence"/>
</dbReference>
<dbReference type="PANTHER" id="PTHR10196">
    <property type="entry name" value="SUGAR KINASE"/>
    <property type="match status" value="1"/>
</dbReference>
<dbReference type="Gene3D" id="3.30.420.40">
    <property type="match status" value="2"/>
</dbReference>
<dbReference type="InterPro" id="IPR018485">
    <property type="entry name" value="FGGY_C"/>
</dbReference>
<keyword evidence="4 11" id="KW-0418">Kinase</keyword>
<evidence type="ECO:0000256" key="6">
    <source>
        <dbReference type="ARBA" id="ARBA00023157"/>
    </source>
</evidence>
<gene>
    <name evidence="11" type="primary">rhaB_3</name>
    <name evidence="11" type="ORF">VCE7224_04526</name>
</gene>
<dbReference type="NCBIfam" id="TIGR02627">
    <property type="entry name" value="rhamnulo_kin"/>
    <property type="match status" value="1"/>
</dbReference>
<keyword evidence="2 11" id="KW-0808">Transferase</keyword>
<reference evidence="12" key="1">
    <citation type="submission" date="2016-06" db="EMBL/GenBank/DDBJ databases">
        <authorList>
            <person name="Rodrigo-Torres L."/>
            <person name="Arahal D.R."/>
        </authorList>
    </citation>
    <scope>NUCLEOTIDE SEQUENCE [LARGE SCALE GENOMIC DNA]</scope>
    <source>
        <strain evidence="12">CECT 7224</strain>
    </source>
</reference>
<organism evidence="11 12">
    <name type="scientific">Vibrio celticus</name>
    <dbReference type="NCBI Taxonomy" id="446372"/>
    <lineage>
        <taxon>Bacteria</taxon>
        <taxon>Pseudomonadati</taxon>
        <taxon>Pseudomonadota</taxon>
        <taxon>Gammaproteobacteria</taxon>
        <taxon>Vibrionales</taxon>
        <taxon>Vibrionaceae</taxon>
        <taxon>Vibrio</taxon>
    </lineage>
</organism>
<comment type="similarity">
    <text evidence="1">Belongs to the FGGY kinase family.</text>
</comment>